<evidence type="ECO:0000313" key="1">
    <source>
        <dbReference type="EMBL" id="ATG73926.1"/>
    </source>
</evidence>
<organism evidence="1 2">
    <name type="scientific">Zobellella denitrificans</name>
    <dbReference type="NCBI Taxonomy" id="347534"/>
    <lineage>
        <taxon>Bacteria</taxon>
        <taxon>Pseudomonadati</taxon>
        <taxon>Pseudomonadota</taxon>
        <taxon>Gammaproteobacteria</taxon>
        <taxon>Aeromonadales</taxon>
        <taxon>Aeromonadaceae</taxon>
        <taxon>Zobellella</taxon>
    </lineage>
</organism>
<accession>A0A231MYF4</accession>
<dbReference type="KEGG" id="zdf:AN401_08710"/>
<proteinExistence type="predicted"/>
<name>A0A231MYF4_9GAMM</name>
<protein>
    <submittedName>
        <fullName evidence="1">Uncharacterized protein</fullName>
    </submittedName>
</protein>
<reference evidence="2" key="1">
    <citation type="submission" date="2015-09" db="EMBL/GenBank/DDBJ databases">
        <authorList>
            <person name="Shao Z."/>
            <person name="Wang L."/>
        </authorList>
    </citation>
    <scope>NUCLEOTIDE SEQUENCE [LARGE SCALE GENOMIC DNA]</scope>
    <source>
        <strain evidence="2">F13-1</strain>
    </source>
</reference>
<keyword evidence="2" id="KW-1185">Reference proteome</keyword>
<dbReference type="OrthoDB" id="5600178at2"/>
<sequence length="205" mass="22944">MTVQRLPLQQVLERPLEFVLCPPAVRFYLTHGLVLLASLAAVTMALWDGQDGFGLIHWVGVIFGGVVLLMSLWPPSWSRQRLINLAFDAERLYIVNGVGKVAMALPRERVQAVNRGKLPGHDGAVIAFTLDLSLNEQELQQINEALGAQVEDRFKLDDHRYRFGFVGNWQPRRKLLAAVAVLAPAVAIPARDEPARDEDDDDWDD</sequence>
<dbReference type="AlphaFoldDB" id="A0A231MYF4"/>
<dbReference type="EMBL" id="CP012621">
    <property type="protein sequence ID" value="ATG73926.1"/>
    <property type="molecule type" value="Genomic_DNA"/>
</dbReference>
<evidence type="ECO:0000313" key="2">
    <source>
        <dbReference type="Proteomes" id="UP000217763"/>
    </source>
</evidence>
<gene>
    <name evidence="1" type="ORF">AN401_08710</name>
</gene>
<dbReference type="Proteomes" id="UP000217763">
    <property type="component" value="Chromosome"/>
</dbReference>